<comment type="caution">
    <text evidence="2">The sequence shown here is derived from an EMBL/GenBank/DDBJ whole genome shotgun (WGS) entry which is preliminary data.</text>
</comment>
<keyword evidence="1" id="KW-0812">Transmembrane</keyword>
<feature type="transmembrane region" description="Helical" evidence="1">
    <location>
        <begin position="19"/>
        <end position="40"/>
    </location>
</feature>
<sequence length="360" mass="39142">MVPGGGAAWRKKVRRHGPVVLLVLGLLLLLTLAALGYVVYYELHVRLRRHHAPQIVVVHAPPPLASNDRVTPAEAAHALDHVSSSSEAQAISSIVLVTRFFGSDADYSRFLKFLQRVQHMVNDIVILVNHQQDRSGASKALKAEFGHAMSGVHVLDLMDWEGVTGPLNASIKYIESTIWPTPKHVLFASPEVEFLSKDLRALYNAMDGGTLVAGALMPGHANPTTLTRSSSSEADAQIGESSLLSRAPLSGDTSPWNTFALWDFGKLRRTLFPGIADEQSPPGMEEIGAIAAHFASDPSGSRAKLLIPTSRNKQVVWNTDQLDGDRLTNHKEKIRSKNARAKNILAAMNSSGVSVDFVYI</sequence>
<organism evidence="2 3">
    <name type="scientific">Porphyridium purpureum</name>
    <name type="common">Red alga</name>
    <name type="synonym">Porphyridium cruentum</name>
    <dbReference type="NCBI Taxonomy" id="35688"/>
    <lineage>
        <taxon>Eukaryota</taxon>
        <taxon>Rhodophyta</taxon>
        <taxon>Bangiophyceae</taxon>
        <taxon>Porphyridiales</taxon>
        <taxon>Porphyridiaceae</taxon>
        <taxon>Porphyridium</taxon>
    </lineage>
</organism>
<evidence type="ECO:0000313" key="2">
    <source>
        <dbReference type="EMBL" id="KAA8499129.1"/>
    </source>
</evidence>
<dbReference type="Proteomes" id="UP000324585">
    <property type="component" value="Unassembled WGS sequence"/>
</dbReference>
<gene>
    <name evidence="2" type="ORF">FVE85_6714</name>
</gene>
<keyword evidence="1" id="KW-1133">Transmembrane helix</keyword>
<evidence type="ECO:0000256" key="1">
    <source>
        <dbReference type="SAM" id="Phobius"/>
    </source>
</evidence>
<keyword evidence="3" id="KW-1185">Reference proteome</keyword>
<proteinExistence type="predicted"/>
<dbReference type="AlphaFoldDB" id="A0A5J4Z531"/>
<evidence type="ECO:0000313" key="3">
    <source>
        <dbReference type="Proteomes" id="UP000324585"/>
    </source>
</evidence>
<reference evidence="3" key="1">
    <citation type="journal article" date="2019" name="Nat. Commun.">
        <title>Expansion of phycobilisome linker gene families in mesophilic red algae.</title>
        <authorList>
            <person name="Lee J."/>
            <person name="Kim D."/>
            <person name="Bhattacharya D."/>
            <person name="Yoon H.S."/>
        </authorList>
    </citation>
    <scope>NUCLEOTIDE SEQUENCE [LARGE SCALE GENOMIC DNA]</scope>
    <source>
        <strain evidence="3">CCMP 1328</strain>
    </source>
</reference>
<dbReference type="EMBL" id="VRMN01000001">
    <property type="protein sequence ID" value="KAA8499129.1"/>
    <property type="molecule type" value="Genomic_DNA"/>
</dbReference>
<keyword evidence="1" id="KW-0472">Membrane</keyword>
<dbReference type="OrthoDB" id="9973624at2759"/>
<accession>A0A5J4Z531</accession>
<protein>
    <submittedName>
        <fullName evidence="2">Uncharacterized protein</fullName>
    </submittedName>
</protein>
<name>A0A5J4Z531_PORPP</name>